<evidence type="ECO:0000256" key="4">
    <source>
        <dbReference type="ARBA" id="ARBA00022723"/>
    </source>
</evidence>
<evidence type="ECO:0000256" key="10">
    <source>
        <dbReference type="RuleBase" id="RU003983"/>
    </source>
</evidence>
<dbReference type="KEGG" id="emi:Emin_0379"/>
<organism evidence="13 14">
    <name type="scientific">Elusimicrobium minutum (strain Pei191)</name>
    <dbReference type="NCBI Taxonomy" id="445932"/>
    <lineage>
        <taxon>Bacteria</taxon>
        <taxon>Pseudomonadati</taxon>
        <taxon>Elusimicrobiota</taxon>
        <taxon>Elusimicrobia</taxon>
        <taxon>Elusimicrobiales</taxon>
        <taxon>Elusimicrobiaceae</taxon>
        <taxon>Elusimicrobium</taxon>
    </lineage>
</organism>
<dbReference type="GO" id="GO:0046872">
    <property type="term" value="F:metal ion binding"/>
    <property type="evidence" value="ECO:0007669"/>
    <property type="project" value="UniProtKB-KW"/>
</dbReference>
<keyword evidence="7 11" id="KW-1133">Transmembrane helix</keyword>
<keyword evidence="3 11" id="KW-0812">Transmembrane</keyword>
<keyword evidence="8 10" id="KW-0482">Metalloprotease</keyword>
<dbReference type="STRING" id="445932.Emin_0379"/>
<evidence type="ECO:0000256" key="2">
    <source>
        <dbReference type="ARBA" id="ARBA00022670"/>
    </source>
</evidence>
<feature type="domain" description="Peptidase M48" evidence="12">
    <location>
        <begin position="110"/>
        <end position="326"/>
    </location>
</feature>
<reference evidence="13 14" key="1">
    <citation type="journal article" date="2009" name="Appl. Environ. Microbiol.">
        <title>Genomic analysis of 'Elusimicrobium minutum,' the first cultivated representative of the phylum 'Elusimicrobia' (formerly termite group 1).</title>
        <authorList>
            <person name="Herlemann D.P.R."/>
            <person name="Geissinger O."/>
            <person name="Ikeda-Ohtsubo W."/>
            <person name="Kunin V."/>
            <person name="Sun H."/>
            <person name="Lapidus A."/>
            <person name="Hugenholtz P."/>
            <person name="Brune A."/>
        </authorList>
    </citation>
    <scope>NUCLEOTIDE SEQUENCE [LARGE SCALE GENOMIC DNA]</scope>
    <source>
        <strain evidence="13 14">Pei191</strain>
    </source>
</reference>
<protein>
    <submittedName>
        <fullName evidence="13">Peptidase family M48</fullName>
    </submittedName>
</protein>
<feature type="transmembrane region" description="Helical" evidence="11">
    <location>
        <begin position="219"/>
        <end position="239"/>
    </location>
</feature>
<keyword evidence="5 10" id="KW-0378">Hydrolase</keyword>
<keyword evidence="14" id="KW-1185">Reference proteome</keyword>
<feature type="transmembrane region" description="Helical" evidence="11">
    <location>
        <begin position="71"/>
        <end position="93"/>
    </location>
</feature>
<keyword evidence="4" id="KW-0479">Metal-binding</keyword>
<dbReference type="EMBL" id="CP001055">
    <property type="protein sequence ID" value="ACC97936.1"/>
    <property type="molecule type" value="Genomic_DNA"/>
</dbReference>
<keyword evidence="2 10" id="KW-0645">Protease</keyword>
<dbReference type="GO" id="GO:0004222">
    <property type="term" value="F:metalloendopeptidase activity"/>
    <property type="evidence" value="ECO:0007669"/>
    <property type="project" value="InterPro"/>
</dbReference>
<evidence type="ECO:0000256" key="5">
    <source>
        <dbReference type="ARBA" id="ARBA00022801"/>
    </source>
</evidence>
<evidence type="ECO:0000313" key="13">
    <source>
        <dbReference type="EMBL" id="ACC97936.1"/>
    </source>
</evidence>
<gene>
    <name evidence="13" type="ordered locus">Emin_0379</name>
</gene>
<comment type="cofactor">
    <cofactor evidence="10">
        <name>Zn(2+)</name>
        <dbReference type="ChEBI" id="CHEBI:29105"/>
    </cofactor>
    <text evidence="10">Binds 1 zinc ion per subunit.</text>
</comment>
<dbReference type="PANTHER" id="PTHR43221:SF2">
    <property type="entry name" value="PROTEASE HTPX HOMOLOG"/>
    <property type="match status" value="1"/>
</dbReference>
<evidence type="ECO:0000256" key="9">
    <source>
        <dbReference type="ARBA" id="ARBA00023136"/>
    </source>
</evidence>
<dbReference type="Proteomes" id="UP000001029">
    <property type="component" value="Chromosome"/>
</dbReference>
<evidence type="ECO:0000256" key="8">
    <source>
        <dbReference type="ARBA" id="ARBA00023049"/>
    </source>
</evidence>
<dbReference type="AlphaFoldDB" id="B2KBB4"/>
<evidence type="ECO:0000256" key="6">
    <source>
        <dbReference type="ARBA" id="ARBA00022833"/>
    </source>
</evidence>
<keyword evidence="9 11" id="KW-0472">Membrane</keyword>
<evidence type="ECO:0000256" key="11">
    <source>
        <dbReference type="SAM" id="Phobius"/>
    </source>
</evidence>
<dbReference type="Pfam" id="PF01435">
    <property type="entry name" value="Peptidase_M48"/>
    <property type="match status" value="1"/>
</dbReference>
<feature type="transmembrane region" description="Helical" evidence="11">
    <location>
        <begin position="188"/>
        <end position="207"/>
    </location>
</feature>
<evidence type="ECO:0000313" key="14">
    <source>
        <dbReference type="Proteomes" id="UP000001029"/>
    </source>
</evidence>
<feature type="transmembrane region" description="Helical" evidence="11">
    <location>
        <begin position="20"/>
        <end position="44"/>
    </location>
</feature>
<dbReference type="RefSeq" id="WP_012414551.1">
    <property type="nucleotide sequence ID" value="NC_010644.1"/>
</dbReference>
<dbReference type="GO" id="GO:0006508">
    <property type="term" value="P:proteolysis"/>
    <property type="evidence" value="ECO:0007669"/>
    <property type="project" value="UniProtKB-KW"/>
</dbReference>
<keyword evidence="1" id="KW-1003">Cell membrane</keyword>
<dbReference type="HOGENOM" id="CLU_042266_2_0_0"/>
<sequence>MAIPKTTYDHIDDNKKRTFIILVLFPITFAVLAYLTILLITPFVNVSDGSINYSAQGSFYTPQAWAMANTYAAYIIPGVLICLGIWVSASLFYGDDIILNSSKAVEVTSQTQRELYNLVDSVAITAGLPTPKIYLIDDNNLNAYATGRKPENASIALTTGLVKRLNRQELEGVIAHEMSHIGNRDTRLMIIVVVGITFFVLLGQIVLRSARHAKKQAALLLFCLGLFFMLYGYLIAPILRFALSRRREYQADATAALITRNPAALASALEKISGNSAVKSLSDMETVSPMCIANPMSGNGGLVSALGGITATHPPIEKRVKALREMDGRI</sequence>
<evidence type="ECO:0000259" key="12">
    <source>
        <dbReference type="Pfam" id="PF01435"/>
    </source>
</evidence>
<keyword evidence="6 10" id="KW-0862">Zinc</keyword>
<evidence type="ECO:0000256" key="1">
    <source>
        <dbReference type="ARBA" id="ARBA00022475"/>
    </source>
</evidence>
<proteinExistence type="inferred from homology"/>
<dbReference type="InterPro" id="IPR001915">
    <property type="entry name" value="Peptidase_M48"/>
</dbReference>
<dbReference type="PANTHER" id="PTHR43221">
    <property type="entry name" value="PROTEASE HTPX"/>
    <property type="match status" value="1"/>
</dbReference>
<name>B2KBB4_ELUMP</name>
<comment type="similarity">
    <text evidence="10">Belongs to the peptidase M48 family.</text>
</comment>
<dbReference type="CDD" id="cd07340">
    <property type="entry name" value="M48B_Htpx_like"/>
    <property type="match status" value="1"/>
</dbReference>
<accession>B2KBB4</accession>
<evidence type="ECO:0000256" key="3">
    <source>
        <dbReference type="ARBA" id="ARBA00022692"/>
    </source>
</evidence>
<evidence type="ECO:0000256" key="7">
    <source>
        <dbReference type="ARBA" id="ARBA00022989"/>
    </source>
</evidence>
<dbReference type="Gene3D" id="3.30.2010.10">
    <property type="entry name" value="Metalloproteases ('zincins'), catalytic domain"/>
    <property type="match status" value="1"/>
</dbReference>
<dbReference type="InterPro" id="IPR050083">
    <property type="entry name" value="HtpX_protease"/>
</dbReference>
<dbReference type="OrthoDB" id="15218at2"/>